<feature type="domain" description="ABC transporter" evidence="4">
    <location>
        <begin position="8"/>
        <end position="233"/>
    </location>
</feature>
<dbReference type="SMART" id="SM00382">
    <property type="entry name" value="AAA"/>
    <property type="match status" value="1"/>
</dbReference>
<keyword evidence="6" id="KW-1185">Reference proteome</keyword>
<dbReference type="PANTHER" id="PTHR42939:SF1">
    <property type="entry name" value="ABC TRANSPORTER ATP-BINDING PROTEIN ALBC-RELATED"/>
    <property type="match status" value="1"/>
</dbReference>
<evidence type="ECO:0000259" key="4">
    <source>
        <dbReference type="PROSITE" id="PS50893"/>
    </source>
</evidence>
<protein>
    <submittedName>
        <fullName evidence="5">ATP-binding cassette domain-containing protein</fullName>
    </submittedName>
</protein>
<dbReference type="SUPFAM" id="SSF52540">
    <property type="entry name" value="P-loop containing nucleoside triphosphate hydrolases"/>
    <property type="match status" value="1"/>
</dbReference>
<dbReference type="GO" id="GO:0005524">
    <property type="term" value="F:ATP binding"/>
    <property type="evidence" value="ECO:0007669"/>
    <property type="project" value="UniProtKB-KW"/>
</dbReference>
<dbReference type="Proteomes" id="UP001596067">
    <property type="component" value="Unassembled WGS sequence"/>
</dbReference>
<gene>
    <name evidence="5" type="ORF">ACFP0N_18150</name>
</gene>
<name>A0ABW1EXX3_9ACTN</name>
<dbReference type="RefSeq" id="WP_313767432.1">
    <property type="nucleotide sequence ID" value="NZ_BAAAVH010000027.1"/>
</dbReference>
<keyword evidence="2" id="KW-0547">Nucleotide-binding</keyword>
<dbReference type="InterPro" id="IPR003593">
    <property type="entry name" value="AAA+_ATPase"/>
</dbReference>
<dbReference type="PROSITE" id="PS50893">
    <property type="entry name" value="ABC_TRANSPORTER_2"/>
    <property type="match status" value="1"/>
</dbReference>
<dbReference type="InterPro" id="IPR003439">
    <property type="entry name" value="ABC_transporter-like_ATP-bd"/>
</dbReference>
<proteinExistence type="predicted"/>
<dbReference type="PANTHER" id="PTHR42939">
    <property type="entry name" value="ABC TRANSPORTER ATP-BINDING PROTEIN ALBC-RELATED"/>
    <property type="match status" value="1"/>
</dbReference>
<dbReference type="Pfam" id="PF00005">
    <property type="entry name" value="ABC_tran"/>
    <property type="match status" value="1"/>
</dbReference>
<sequence>MRAPDTVIDCGGLGKRYRRSWALRDCHLAVPAGRVVALVGPNGAGKSTLLNLAAGLTAPSEGMLSVLGGELPGSPRALDRIGFVAQNAALYPGLTAAELLRIGRGLNRRWDEARARTHLDGLGIPLDSRYGRLSGGQQAQVSLALALAKRPELLLLDEPLAALDPLARHDFMAVLLTAVAEDGLSVLFSSHAVGELEQTCDYLVVLVGGRVQVSGEVDDLLAGHRMLTGPTSEADAVAAGLPVVRDRRAGVQSHLLVRTGGADAPVGGSWRQQRIGLEELVLSYLREPAASALPGPSGAVRRAERVLQS</sequence>
<accession>A0ABW1EXX3</accession>
<evidence type="ECO:0000256" key="2">
    <source>
        <dbReference type="ARBA" id="ARBA00022741"/>
    </source>
</evidence>
<evidence type="ECO:0000256" key="1">
    <source>
        <dbReference type="ARBA" id="ARBA00022448"/>
    </source>
</evidence>
<evidence type="ECO:0000313" key="6">
    <source>
        <dbReference type="Proteomes" id="UP001596067"/>
    </source>
</evidence>
<evidence type="ECO:0000313" key="5">
    <source>
        <dbReference type="EMBL" id="MFC5886893.1"/>
    </source>
</evidence>
<dbReference type="EMBL" id="JBHSOD010000021">
    <property type="protein sequence ID" value="MFC5886893.1"/>
    <property type="molecule type" value="Genomic_DNA"/>
</dbReference>
<keyword evidence="3 5" id="KW-0067">ATP-binding</keyword>
<evidence type="ECO:0000256" key="3">
    <source>
        <dbReference type="ARBA" id="ARBA00022840"/>
    </source>
</evidence>
<organism evidence="5 6">
    <name type="scientific">Kitasatospora aburaviensis</name>
    <dbReference type="NCBI Taxonomy" id="67265"/>
    <lineage>
        <taxon>Bacteria</taxon>
        <taxon>Bacillati</taxon>
        <taxon>Actinomycetota</taxon>
        <taxon>Actinomycetes</taxon>
        <taxon>Kitasatosporales</taxon>
        <taxon>Streptomycetaceae</taxon>
        <taxon>Kitasatospora</taxon>
    </lineage>
</organism>
<dbReference type="InterPro" id="IPR051782">
    <property type="entry name" value="ABC_Transporter_VariousFunc"/>
</dbReference>
<reference evidence="6" key="1">
    <citation type="journal article" date="2019" name="Int. J. Syst. Evol. Microbiol.">
        <title>The Global Catalogue of Microorganisms (GCM) 10K type strain sequencing project: providing services to taxonomists for standard genome sequencing and annotation.</title>
        <authorList>
            <consortium name="The Broad Institute Genomics Platform"/>
            <consortium name="The Broad Institute Genome Sequencing Center for Infectious Disease"/>
            <person name="Wu L."/>
            <person name="Ma J."/>
        </authorList>
    </citation>
    <scope>NUCLEOTIDE SEQUENCE [LARGE SCALE GENOMIC DNA]</scope>
    <source>
        <strain evidence="6">CGMCC 4.1469</strain>
    </source>
</reference>
<keyword evidence="1" id="KW-0813">Transport</keyword>
<dbReference type="InterPro" id="IPR027417">
    <property type="entry name" value="P-loop_NTPase"/>
</dbReference>
<comment type="caution">
    <text evidence="5">The sequence shown here is derived from an EMBL/GenBank/DDBJ whole genome shotgun (WGS) entry which is preliminary data.</text>
</comment>
<dbReference type="Gene3D" id="3.40.50.300">
    <property type="entry name" value="P-loop containing nucleotide triphosphate hydrolases"/>
    <property type="match status" value="1"/>
</dbReference>